<name>A0A4R4IRR3_9GAMM</name>
<proteinExistence type="predicted"/>
<dbReference type="GO" id="GO:0016887">
    <property type="term" value="F:ATP hydrolysis activity"/>
    <property type="evidence" value="ECO:0007669"/>
    <property type="project" value="InterPro"/>
</dbReference>
<keyword evidence="2" id="KW-0547">Nucleotide-binding</keyword>
<gene>
    <name evidence="6" type="ORF">C5467_23250</name>
</gene>
<dbReference type="InterPro" id="IPR003593">
    <property type="entry name" value="AAA+_ATPase"/>
</dbReference>
<evidence type="ECO:0000256" key="4">
    <source>
        <dbReference type="SAM" id="MobiDB-lite"/>
    </source>
</evidence>
<sequence length="536" mass="59553">MPQYSPQTLIEAKNIACQFDGEPKPLFSGIDINLTIGQQALVGRNGIGKSWLATILAGRYSPSEGMVQRFCDVGYLSQGLAPFPGNGADILGISTLQSAYRRILDGEGSDEDFEKMEGNWDIEQQTELMLAEGELSARVLHQAFDTLSGGEQTRLRLLALKRQGCQFLVLDEPSNHLDRQGRIWLAEWLTAFSGGSLLVTHDRRLLQNVDVLYELNSLGLHRSVGGWETYLESREQLRLGALREVEQTQKQLKQVQRSKQRDLERLSKRQSQGKQKRAGANQSKIILDRELGCSEATQSRQAKLHDERLEKAASSSLDAREKLEIVDPLAIAVAAPETATNPLLYLQDVILPYGSPMPLSLTVNSGDRIAIVGENGCGKSTLLKLMAGKIAPVQGEHRVTPSQRLMDQHFSFLNKSQSALYNFQIQAPGWREDQYRTRLAQLRIRGEEALKPVKYLSGGEQLKVALACLFCGSVAPALLLLDEPDNHLDIESRELLQQALYHYTGSIVLVSHDDAFIEKAGILHELRLPQIIARSG</sequence>
<dbReference type="InterPro" id="IPR027417">
    <property type="entry name" value="P-loop_NTPase"/>
</dbReference>
<dbReference type="GO" id="GO:0005524">
    <property type="term" value="F:ATP binding"/>
    <property type="evidence" value="ECO:0007669"/>
    <property type="project" value="UniProtKB-KW"/>
</dbReference>
<dbReference type="PANTHER" id="PTHR19211">
    <property type="entry name" value="ATP-BINDING TRANSPORT PROTEIN-RELATED"/>
    <property type="match status" value="1"/>
</dbReference>
<evidence type="ECO:0000256" key="2">
    <source>
        <dbReference type="ARBA" id="ARBA00022741"/>
    </source>
</evidence>
<feature type="domain" description="ABC transporter" evidence="5">
    <location>
        <begin position="10"/>
        <end position="242"/>
    </location>
</feature>
<comment type="caution">
    <text evidence="6">The sequence shown here is derived from an EMBL/GenBank/DDBJ whole genome shotgun (WGS) entry which is preliminary data.</text>
</comment>
<protein>
    <submittedName>
        <fullName evidence="6">ABC transporter ATP-binding protein</fullName>
    </submittedName>
</protein>
<dbReference type="PROSITE" id="PS50893">
    <property type="entry name" value="ABC_TRANSPORTER_2"/>
    <property type="match status" value="1"/>
</dbReference>
<feature type="region of interest" description="Disordered" evidence="4">
    <location>
        <begin position="253"/>
        <end position="281"/>
    </location>
</feature>
<dbReference type="EMBL" id="PUJY01000086">
    <property type="protein sequence ID" value="TDB43403.1"/>
    <property type="molecule type" value="Genomic_DNA"/>
</dbReference>
<evidence type="ECO:0000256" key="1">
    <source>
        <dbReference type="ARBA" id="ARBA00022737"/>
    </source>
</evidence>
<dbReference type="SMART" id="SM00382">
    <property type="entry name" value="AAA"/>
    <property type="match status" value="2"/>
</dbReference>
<dbReference type="InterPro" id="IPR050611">
    <property type="entry name" value="ABCF"/>
</dbReference>
<dbReference type="Pfam" id="PF00005">
    <property type="entry name" value="ABC_tran"/>
    <property type="match status" value="2"/>
</dbReference>
<dbReference type="Gene3D" id="3.40.50.300">
    <property type="entry name" value="P-loop containing nucleotide triphosphate hydrolases"/>
    <property type="match status" value="2"/>
</dbReference>
<keyword evidence="1" id="KW-0677">Repeat</keyword>
<dbReference type="RefSeq" id="WP_132356344.1">
    <property type="nucleotide sequence ID" value="NZ_CAWOJO010000086.1"/>
</dbReference>
<dbReference type="AlphaFoldDB" id="A0A4R4IRR3"/>
<keyword evidence="3 6" id="KW-0067">ATP-binding</keyword>
<evidence type="ECO:0000313" key="6">
    <source>
        <dbReference type="EMBL" id="TDB43403.1"/>
    </source>
</evidence>
<dbReference type="InterPro" id="IPR003439">
    <property type="entry name" value="ABC_transporter-like_ATP-bd"/>
</dbReference>
<evidence type="ECO:0000256" key="3">
    <source>
        <dbReference type="ARBA" id="ARBA00022840"/>
    </source>
</evidence>
<dbReference type="CDD" id="cd03221">
    <property type="entry name" value="ABCF_EF-3"/>
    <property type="match status" value="1"/>
</dbReference>
<dbReference type="SUPFAM" id="SSF52540">
    <property type="entry name" value="P-loop containing nucleoside triphosphate hydrolases"/>
    <property type="match status" value="2"/>
</dbReference>
<dbReference type="Proteomes" id="UP000295598">
    <property type="component" value="Unassembled WGS sequence"/>
</dbReference>
<dbReference type="PANTHER" id="PTHR19211:SF6">
    <property type="entry name" value="BLL7188 PROTEIN"/>
    <property type="match status" value="1"/>
</dbReference>
<accession>A0A4R4IRR3</accession>
<evidence type="ECO:0000259" key="5">
    <source>
        <dbReference type="PROSITE" id="PS50893"/>
    </source>
</evidence>
<organism evidence="6 7">
    <name type="scientific">Photorhabdus khanii subsp. guanajuatensis</name>
    <dbReference type="NCBI Taxonomy" id="2100166"/>
    <lineage>
        <taxon>Bacteria</taxon>
        <taxon>Pseudomonadati</taxon>
        <taxon>Pseudomonadota</taxon>
        <taxon>Gammaproteobacteria</taxon>
        <taxon>Enterobacterales</taxon>
        <taxon>Morganellaceae</taxon>
        <taxon>Photorhabdus</taxon>
    </lineage>
</organism>
<reference evidence="6 7" key="1">
    <citation type="journal article" date="2019" name="Int. J. Syst. Evol. Microbiol.">
        <title>Photorhabdus khanii subsp. guanajuatensis subsp. nov., isolated from Heterorhabditis atacamensis, and Photorhabdus luminescens subsp. mexicana subsp. nov., isolated from Heterorhabditis mexicana entomopathogenic nematodes.</title>
        <authorList>
            <person name="Machado R.A.R."/>
            <person name="Bruno P."/>
            <person name="Arce C.C.M."/>
            <person name="Liechti N."/>
            <person name="Kohler A."/>
            <person name="Bernal J."/>
            <person name="Bruggmann R."/>
            <person name="Turlings T.C.J."/>
        </authorList>
    </citation>
    <scope>NUCLEOTIDE SEQUENCE [LARGE SCALE GENOMIC DNA]</scope>
    <source>
        <strain evidence="6 7">MEX20-17</strain>
    </source>
</reference>
<evidence type="ECO:0000313" key="7">
    <source>
        <dbReference type="Proteomes" id="UP000295598"/>
    </source>
</evidence>